<dbReference type="GO" id="GO:0045893">
    <property type="term" value="P:positive regulation of DNA-templated transcription"/>
    <property type="evidence" value="ECO:0007669"/>
    <property type="project" value="TreeGrafter"/>
</dbReference>
<organism evidence="4 5">
    <name type="scientific">Chryseobacterium wanjuense</name>
    <dbReference type="NCBI Taxonomy" id="356305"/>
    <lineage>
        <taxon>Bacteria</taxon>
        <taxon>Pseudomonadati</taxon>
        <taxon>Bacteroidota</taxon>
        <taxon>Flavobacteriia</taxon>
        <taxon>Flavobacteriales</taxon>
        <taxon>Weeksellaceae</taxon>
        <taxon>Chryseobacterium group</taxon>
        <taxon>Chryseobacterium</taxon>
    </lineage>
</organism>
<accession>A0A1I0P9R5</accession>
<dbReference type="InterPro" id="IPR030392">
    <property type="entry name" value="S74_ICA"/>
</dbReference>
<name>A0A1I0P9R5_9FLAO</name>
<dbReference type="PANTHER" id="PTHR13029">
    <property type="match status" value="1"/>
</dbReference>
<sequence length="399" mass="41911">MKNTLFTLVAITFSSLAYSQIGINTPNPQGVFHIDGAKDNPVTGVPSATQQANDITVLNSGFVGIGTTLPKQKLHITELNTTSGILNSFVSGIALTGIGYGFDGSGPGFYLENTNAPVGQRLLKLNYSLNSTEPVLNFQGVSDDAGSVGAQMLSITRSGKLGINSVNNPQNNLTVNGNASVGNAYTNVVAPINGAVIQGNVGIGTAAPNSKLDLGTSLGTNETDFAGKKLAVYNNAGGTDFYGLGISSGLLQFHAASTAAEAPSMVLTSGGNVGIGTNSPSQKLHVIGNILASGTITPSDIRIKKDITDNVYGLKQILTLRTINYKYKNEELGKDKKIGFIAQEVKATMPELIITANDEMNTLGVNYAEITVVLTKAIQEQQKEIEFLKKEIEILKKAK</sequence>
<dbReference type="EMBL" id="FOIU01000001">
    <property type="protein sequence ID" value="SEW10981.1"/>
    <property type="molecule type" value="Genomic_DNA"/>
</dbReference>
<feature type="chain" id="PRO_5011634964" evidence="2">
    <location>
        <begin position="20"/>
        <end position="399"/>
    </location>
</feature>
<reference evidence="5" key="1">
    <citation type="submission" date="2016-10" db="EMBL/GenBank/DDBJ databases">
        <authorList>
            <person name="Varghese N."/>
            <person name="Submissions S."/>
        </authorList>
    </citation>
    <scope>NUCLEOTIDE SEQUENCE [LARGE SCALE GENOMIC DNA]</scope>
    <source>
        <strain evidence="5">DSM 17724</strain>
    </source>
</reference>
<protein>
    <submittedName>
        <fullName evidence="4">Chaperone of endosialidase</fullName>
    </submittedName>
</protein>
<evidence type="ECO:0000256" key="1">
    <source>
        <dbReference type="SAM" id="Coils"/>
    </source>
</evidence>
<dbReference type="GO" id="GO:0016540">
    <property type="term" value="P:protein autoprocessing"/>
    <property type="evidence" value="ECO:0007669"/>
    <property type="project" value="TreeGrafter"/>
</dbReference>
<dbReference type="PANTHER" id="PTHR13029:SF18">
    <property type="entry name" value="MYELIN REGULATORY FACTOR HOMOLOG 1"/>
    <property type="match status" value="1"/>
</dbReference>
<evidence type="ECO:0000313" key="5">
    <source>
        <dbReference type="Proteomes" id="UP000199469"/>
    </source>
</evidence>
<dbReference type="RefSeq" id="WP_089790989.1">
    <property type="nucleotide sequence ID" value="NZ_FOIU01000001.1"/>
</dbReference>
<gene>
    <name evidence="4" type="ORF">SAMN05421841_1079</name>
</gene>
<feature type="domain" description="Peptidase S74" evidence="3">
    <location>
        <begin position="299"/>
        <end position="392"/>
    </location>
</feature>
<dbReference type="Pfam" id="PF13884">
    <property type="entry name" value="Peptidase_S74"/>
    <property type="match status" value="1"/>
</dbReference>
<dbReference type="STRING" id="356305.SAMN05421841_1079"/>
<dbReference type="InterPro" id="IPR051577">
    <property type="entry name" value="MRF-like"/>
</dbReference>
<proteinExistence type="predicted"/>
<dbReference type="Proteomes" id="UP000199469">
    <property type="component" value="Unassembled WGS sequence"/>
</dbReference>
<keyword evidence="2" id="KW-0732">Signal</keyword>
<feature type="coiled-coil region" evidence="1">
    <location>
        <begin position="371"/>
        <end position="398"/>
    </location>
</feature>
<keyword evidence="5" id="KW-1185">Reference proteome</keyword>
<dbReference type="AlphaFoldDB" id="A0A1I0P9R5"/>
<feature type="signal peptide" evidence="2">
    <location>
        <begin position="1"/>
        <end position="19"/>
    </location>
</feature>
<keyword evidence="1" id="KW-0175">Coiled coil</keyword>
<evidence type="ECO:0000313" key="4">
    <source>
        <dbReference type="EMBL" id="SEW10981.1"/>
    </source>
</evidence>
<dbReference type="PROSITE" id="PS51688">
    <property type="entry name" value="ICA"/>
    <property type="match status" value="1"/>
</dbReference>
<dbReference type="GO" id="GO:0043565">
    <property type="term" value="F:sequence-specific DNA binding"/>
    <property type="evidence" value="ECO:0007669"/>
    <property type="project" value="TreeGrafter"/>
</dbReference>
<evidence type="ECO:0000256" key="2">
    <source>
        <dbReference type="SAM" id="SignalP"/>
    </source>
</evidence>
<evidence type="ECO:0000259" key="3">
    <source>
        <dbReference type="PROSITE" id="PS51688"/>
    </source>
</evidence>
<dbReference type="GO" id="GO:0003700">
    <property type="term" value="F:DNA-binding transcription factor activity"/>
    <property type="evidence" value="ECO:0007669"/>
    <property type="project" value="TreeGrafter"/>
</dbReference>
<dbReference type="OrthoDB" id="9808753at2"/>